<evidence type="ECO:0000256" key="2">
    <source>
        <dbReference type="SAM" id="Phobius"/>
    </source>
</evidence>
<dbReference type="EMBL" id="CAJVRM010000263">
    <property type="protein sequence ID" value="CAG8978516.1"/>
    <property type="molecule type" value="Genomic_DNA"/>
</dbReference>
<dbReference type="AlphaFoldDB" id="A0A9N9LVY7"/>
<feature type="transmembrane region" description="Helical" evidence="2">
    <location>
        <begin position="615"/>
        <end position="640"/>
    </location>
</feature>
<evidence type="ECO:0000313" key="3">
    <source>
        <dbReference type="EMBL" id="CAG8978516.1"/>
    </source>
</evidence>
<keyword evidence="2" id="KW-0812">Transmembrane</keyword>
<dbReference type="OrthoDB" id="3797833at2759"/>
<proteinExistence type="predicted"/>
<keyword evidence="2" id="KW-0472">Membrane</keyword>
<comment type="caution">
    <text evidence="3">The sequence shown here is derived from an EMBL/GenBank/DDBJ whole genome shotgun (WGS) entry which is preliminary data.</text>
</comment>
<feature type="region of interest" description="Disordered" evidence="1">
    <location>
        <begin position="697"/>
        <end position="719"/>
    </location>
</feature>
<dbReference type="Proteomes" id="UP000701801">
    <property type="component" value="Unassembled WGS sequence"/>
</dbReference>
<feature type="transmembrane region" description="Helical" evidence="2">
    <location>
        <begin position="28"/>
        <end position="51"/>
    </location>
</feature>
<feature type="transmembrane region" description="Helical" evidence="2">
    <location>
        <begin position="141"/>
        <end position="163"/>
    </location>
</feature>
<keyword evidence="2" id="KW-1133">Transmembrane helix</keyword>
<evidence type="ECO:0000256" key="1">
    <source>
        <dbReference type="SAM" id="MobiDB-lite"/>
    </source>
</evidence>
<sequence>MLLLPNLPSNYVQVGLWRNHTAPYYRQYLWTTTNITAIIVLGLLGILVTAAGNRLWPIIRQFLQPSIQLSDLDNRRVKLSRTDAIKSLRAHIKNYMEEFKAIWTEEYGFKNKINSTLAPMRGNTRQPPDLTTVQASIELRFGVFAILNIASFAFLGIMVPFFLAEGLQGEAVVQGYFHRPGHFMSTPREIMDEALYDRANDDFEGCISGELIWSQSTYCVDLRKPLPPYEAEDVNLTEPLFEHPPYRVLRENGDGTLQAIKLSGHTSFQDIAFNAKSGEDTLLHELTCVPVPLDPFVNDFNGASHHFELRIKGFLSQNWQNWKSIWRMDSPPYSQYEYVSDGYLTIHYSMALKTNNSIVSGRQIHNTSGRNEPEGDIVDTNNPHRRTWYQNDIDSTLPLITYRDTDSSFGIWERANKARQAVDTNLLQNFLITIKPQAPRTYRSQPALFKSFSDDSIFGARLANSGNEDFFPDREVSAIGCTETFVRCSSNQCTEINTAYDGKGPGPEWNDLLDNQRSIKSIWIDSMLHPIYALDKFFLSGRRRWQQDIEERFIRALIRARYATKTAAEKFLAANPSTFEKEWPSDGSKPTADLLYLNPDHTNISIWGVVATTVGYLYIIAVSYWTALLSPIGLLVKAIARISGEIRKEFQVSMVLVSHEVQVAMRFIGMCVRTPEPVTATAPERSSAVSMDNLKVRQEDGHPDNPPRAAINPGIEATN</sequence>
<organism evidence="3 4">
    <name type="scientific">Hymenoscyphus albidus</name>
    <dbReference type="NCBI Taxonomy" id="595503"/>
    <lineage>
        <taxon>Eukaryota</taxon>
        <taxon>Fungi</taxon>
        <taxon>Dikarya</taxon>
        <taxon>Ascomycota</taxon>
        <taxon>Pezizomycotina</taxon>
        <taxon>Leotiomycetes</taxon>
        <taxon>Helotiales</taxon>
        <taxon>Helotiaceae</taxon>
        <taxon>Hymenoscyphus</taxon>
    </lineage>
</organism>
<protein>
    <submittedName>
        <fullName evidence="3">Uncharacterized protein</fullName>
    </submittedName>
</protein>
<evidence type="ECO:0000313" key="4">
    <source>
        <dbReference type="Proteomes" id="UP000701801"/>
    </source>
</evidence>
<accession>A0A9N9LVY7</accession>
<gene>
    <name evidence="3" type="ORF">HYALB_00010059</name>
</gene>
<keyword evidence="4" id="KW-1185">Reference proteome</keyword>
<name>A0A9N9LVY7_9HELO</name>
<reference evidence="3" key="1">
    <citation type="submission" date="2021-07" db="EMBL/GenBank/DDBJ databases">
        <authorList>
            <person name="Durling M."/>
        </authorList>
    </citation>
    <scope>NUCLEOTIDE SEQUENCE</scope>
</reference>